<dbReference type="PANTHER" id="PTHR43479">
    <property type="entry name" value="ACREF/ENVCD OPERON REPRESSOR-RELATED"/>
    <property type="match status" value="1"/>
</dbReference>
<dbReference type="InterPro" id="IPR001647">
    <property type="entry name" value="HTH_TetR"/>
</dbReference>
<dbReference type="InterPro" id="IPR050624">
    <property type="entry name" value="HTH-type_Tx_Regulator"/>
</dbReference>
<evidence type="ECO:0000256" key="1">
    <source>
        <dbReference type="ARBA" id="ARBA00023125"/>
    </source>
</evidence>
<evidence type="ECO:0000313" key="4">
    <source>
        <dbReference type="EMBL" id="SFD26391.1"/>
    </source>
</evidence>
<keyword evidence="1 2" id="KW-0238">DNA-binding</keyword>
<dbReference type="InterPro" id="IPR009057">
    <property type="entry name" value="Homeodomain-like_sf"/>
</dbReference>
<dbReference type="PRINTS" id="PR00455">
    <property type="entry name" value="HTHTETR"/>
</dbReference>
<dbReference type="Gene3D" id="1.10.357.10">
    <property type="entry name" value="Tetracycline Repressor, domain 2"/>
    <property type="match status" value="1"/>
</dbReference>
<feature type="DNA-binding region" description="H-T-H motif" evidence="2">
    <location>
        <begin position="27"/>
        <end position="46"/>
    </location>
</feature>
<feature type="domain" description="HTH tetR-type" evidence="3">
    <location>
        <begin position="4"/>
        <end position="64"/>
    </location>
</feature>
<gene>
    <name evidence="4" type="ORF">SAMN02910406_03534</name>
</gene>
<dbReference type="GO" id="GO:0003677">
    <property type="term" value="F:DNA binding"/>
    <property type="evidence" value="ECO:0007669"/>
    <property type="project" value="UniProtKB-UniRule"/>
</dbReference>
<sequence length="194" mass="22419">MTNDSTKDTIIEKSLELFAKKGYSAVSMRDIAGAVGIRSSTIYYYFKSKQDIFGAMTEKAETAIGEQEGIFIQALNSVSEIKREEFVLAGVHHVTDYLRNEKMDQLLRTLESERFHDASANMVWKRFLFDMPAQHERKVFENLLDRGLVTGEAKMLADEYHSIIMLGYFSEDTDRLADMLRDFYNRVFCGEEYD</sequence>
<evidence type="ECO:0000313" key="5">
    <source>
        <dbReference type="Proteomes" id="UP000182192"/>
    </source>
</evidence>
<name>A0A1I1QW93_RUMAL</name>
<dbReference type="Pfam" id="PF00440">
    <property type="entry name" value="TetR_N"/>
    <property type="match status" value="1"/>
</dbReference>
<dbReference type="SUPFAM" id="SSF46689">
    <property type="entry name" value="Homeodomain-like"/>
    <property type="match status" value="1"/>
</dbReference>
<accession>A0A1I1QW93</accession>
<proteinExistence type="predicted"/>
<evidence type="ECO:0000259" key="3">
    <source>
        <dbReference type="PROSITE" id="PS50977"/>
    </source>
</evidence>
<reference evidence="4 5" key="1">
    <citation type="submission" date="2016-10" db="EMBL/GenBank/DDBJ databases">
        <authorList>
            <person name="de Groot N.N."/>
        </authorList>
    </citation>
    <scope>NUCLEOTIDE SEQUENCE [LARGE SCALE GENOMIC DNA]</scope>
    <source>
        <strain evidence="4 5">AR67</strain>
    </source>
</reference>
<protein>
    <submittedName>
        <fullName evidence="4">Transcriptional regulator, TetR family</fullName>
    </submittedName>
</protein>
<dbReference type="PANTHER" id="PTHR43479:SF11">
    <property type="entry name" value="ACREF_ENVCD OPERON REPRESSOR-RELATED"/>
    <property type="match status" value="1"/>
</dbReference>
<dbReference type="RefSeq" id="WP_207647012.1">
    <property type="nucleotide sequence ID" value="NZ_FOKQ01000054.1"/>
</dbReference>
<dbReference type="AlphaFoldDB" id="A0A1I1QW93"/>
<dbReference type="PROSITE" id="PS50977">
    <property type="entry name" value="HTH_TETR_2"/>
    <property type="match status" value="1"/>
</dbReference>
<dbReference type="Proteomes" id="UP000182192">
    <property type="component" value="Unassembled WGS sequence"/>
</dbReference>
<organism evidence="4 5">
    <name type="scientific">Ruminococcus albus</name>
    <dbReference type="NCBI Taxonomy" id="1264"/>
    <lineage>
        <taxon>Bacteria</taxon>
        <taxon>Bacillati</taxon>
        <taxon>Bacillota</taxon>
        <taxon>Clostridia</taxon>
        <taxon>Eubacteriales</taxon>
        <taxon>Oscillospiraceae</taxon>
        <taxon>Ruminococcus</taxon>
    </lineage>
</organism>
<dbReference type="EMBL" id="FOKQ01000054">
    <property type="protein sequence ID" value="SFD26391.1"/>
    <property type="molecule type" value="Genomic_DNA"/>
</dbReference>
<evidence type="ECO:0000256" key="2">
    <source>
        <dbReference type="PROSITE-ProRule" id="PRU00335"/>
    </source>
</evidence>